<keyword evidence="1 7" id="KW-0479">Metal-binding</keyword>
<dbReference type="InterPro" id="IPR034137">
    <property type="entry name" value="TOPRIM_RecR"/>
</dbReference>
<dbReference type="Gene3D" id="1.10.8.420">
    <property type="entry name" value="RecR Domain 1"/>
    <property type="match status" value="1"/>
</dbReference>
<dbReference type="NCBIfam" id="TIGR00615">
    <property type="entry name" value="recR"/>
    <property type="match status" value="1"/>
</dbReference>
<dbReference type="AlphaFoldDB" id="A0A540VF91"/>
<accession>A0A540VF91</accession>
<dbReference type="FunCoup" id="A0A540VF91">
    <property type="interactions" value="273"/>
</dbReference>
<comment type="similarity">
    <text evidence="7">Belongs to the RecR family.</text>
</comment>
<name>A0A540VF91_9CHLR</name>
<reference evidence="9 10" key="1">
    <citation type="submission" date="2019-06" db="EMBL/GenBank/DDBJ databases">
        <title>Genome sequence of Litorilinea aerophila BAA-2444.</title>
        <authorList>
            <person name="Maclea K.S."/>
            <person name="Maurais E.G."/>
            <person name="Iannazzi L.C."/>
        </authorList>
    </citation>
    <scope>NUCLEOTIDE SEQUENCE [LARGE SCALE GENOMIC DNA]</scope>
    <source>
        <strain evidence="9 10">ATCC BAA-2444</strain>
    </source>
</reference>
<comment type="caution">
    <text evidence="9">The sequence shown here is derived from an EMBL/GenBank/DDBJ whole genome shotgun (WGS) entry which is preliminary data.</text>
</comment>
<dbReference type="InterPro" id="IPR023627">
    <property type="entry name" value="Rcmb_RecR"/>
</dbReference>
<dbReference type="InterPro" id="IPR015967">
    <property type="entry name" value="Rcmb_RecR_Znf"/>
</dbReference>
<dbReference type="PANTHER" id="PTHR30446">
    <property type="entry name" value="RECOMBINATION PROTEIN RECR"/>
    <property type="match status" value="1"/>
</dbReference>
<dbReference type="Gene3D" id="3.30.60.80">
    <property type="match status" value="1"/>
</dbReference>
<dbReference type="PROSITE" id="PS01300">
    <property type="entry name" value="RECR"/>
    <property type="match status" value="1"/>
</dbReference>
<dbReference type="GO" id="GO:0008270">
    <property type="term" value="F:zinc ion binding"/>
    <property type="evidence" value="ECO:0007669"/>
    <property type="project" value="UniProtKB-KW"/>
</dbReference>
<dbReference type="Pfam" id="PF02132">
    <property type="entry name" value="RecR_ZnF"/>
    <property type="match status" value="1"/>
</dbReference>
<evidence type="ECO:0000256" key="4">
    <source>
        <dbReference type="ARBA" id="ARBA00022833"/>
    </source>
</evidence>
<keyword evidence="3 7" id="KW-0863">Zinc-finger</keyword>
<dbReference type="Gene3D" id="6.10.250.240">
    <property type="match status" value="1"/>
</dbReference>
<dbReference type="PROSITE" id="PS50880">
    <property type="entry name" value="TOPRIM"/>
    <property type="match status" value="1"/>
</dbReference>
<evidence type="ECO:0000259" key="8">
    <source>
        <dbReference type="PROSITE" id="PS50880"/>
    </source>
</evidence>
<feature type="domain" description="Toprim" evidence="8">
    <location>
        <begin position="81"/>
        <end position="186"/>
    </location>
</feature>
<dbReference type="InParanoid" id="A0A540VF91"/>
<dbReference type="RefSeq" id="WP_141610463.1">
    <property type="nucleotide sequence ID" value="NZ_VIGC02000014.1"/>
</dbReference>
<dbReference type="GO" id="GO:0003677">
    <property type="term" value="F:DNA binding"/>
    <property type="evidence" value="ECO:0007669"/>
    <property type="project" value="UniProtKB-UniRule"/>
</dbReference>
<dbReference type="OrthoDB" id="9802672at2"/>
<keyword evidence="6 7" id="KW-0234">DNA repair</keyword>
<organism evidence="9 10">
    <name type="scientific">Litorilinea aerophila</name>
    <dbReference type="NCBI Taxonomy" id="1204385"/>
    <lineage>
        <taxon>Bacteria</taxon>
        <taxon>Bacillati</taxon>
        <taxon>Chloroflexota</taxon>
        <taxon>Caldilineae</taxon>
        <taxon>Caldilineales</taxon>
        <taxon>Caldilineaceae</taxon>
        <taxon>Litorilinea</taxon>
    </lineage>
</organism>
<sequence>MQPLAEPITKLIDAFSQLPGIGPKTASRLTYFLLRSDESIALNLAQALQELKANTLFCSVCFNIADRDPCAICADPQRDHALICIVEEPLDVQAIERTREYHGVYHVLHGAISPVEGVGPDDLKIAELLARIQASSTGAEGEGRVPIREVLLATNPNLEGEATAMYIARLIKPLGIRVTRLARGLPMGGDLEYADEVTLGRALAGRSEI</sequence>
<dbReference type="EMBL" id="VIGC01000014">
    <property type="protein sequence ID" value="TQE95407.1"/>
    <property type="molecule type" value="Genomic_DNA"/>
</dbReference>
<dbReference type="Proteomes" id="UP000317371">
    <property type="component" value="Unassembled WGS sequence"/>
</dbReference>
<evidence type="ECO:0000256" key="2">
    <source>
        <dbReference type="ARBA" id="ARBA00022763"/>
    </source>
</evidence>
<dbReference type="Pfam" id="PF13662">
    <property type="entry name" value="Toprim_4"/>
    <property type="match status" value="1"/>
</dbReference>
<dbReference type="InterPro" id="IPR006171">
    <property type="entry name" value="TOPRIM_dom"/>
</dbReference>
<dbReference type="SMART" id="SM00493">
    <property type="entry name" value="TOPRIM"/>
    <property type="match status" value="1"/>
</dbReference>
<keyword evidence="5 7" id="KW-0233">DNA recombination</keyword>
<dbReference type="HAMAP" id="MF_00017">
    <property type="entry name" value="RecR"/>
    <property type="match status" value="1"/>
</dbReference>
<gene>
    <name evidence="7 9" type="primary">recR</name>
    <name evidence="9" type="ORF">FKZ61_12460</name>
</gene>
<evidence type="ECO:0000256" key="1">
    <source>
        <dbReference type="ARBA" id="ARBA00022723"/>
    </source>
</evidence>
<evidence type="ECO:0000256" key="7">
    <source>
        <dbReference type="HAMAP-Rule" id="MF_00017"/>
    </source>
</evidence>
<feature type="zinc finger region" description="C4-type" evidence="7">
    <location>
        <begin position="58"/>
        <end position="73"/>
    </location>
</feature>
<dbReference type="Gene3D" id="3.40.1360.10">
    <property type="match status" value="1"/>
</dbReference>
<comment type="function">
    <text evidence="7">May play a role in DNA repair. It seems to be involved in an RecBC-independent recombinational process of DNA repair. It may act with RecF and RecO.</text>
</comment>
<dbReference type="PANTHER" id="PTHR30446:SF0">
    <property type="entry name" value="RECOMBINATION PROTEIN RECR"/>
    <property type="match status" value="1"/>
</dbReference>
<keyword evidence="2 7" id="KW-0227">DNA damage</keyword>
<keyword evidence="4 7" id="KW-0862">Zinc</keyword>
<dbReference type="CDD" id="cd01025">
    <property type="entry name" value="TOPRIM_recR"/>
    <property type="match status" value="1"/>
</dbReference>
<dbReference type="GO" id="GO:0006281">
    <property type="term" value="P:DNA repair"/>
    <property type="evidence" value="ECO:0007669"/>
    <property type="project" value="UniProtKB-UniRule"/>
</dbReference>
<evidence type="ECO:0000256" key="6">
    <source>
        <dbReference type="ARBA" id="ARBA00023204"/>
    </source>
</evidence>
<dbReference type="Pfam" id="PF21176">
    <property type="entry name" value="RecR_HhH"/>
    <property type="match status" value="1"/>
</dbReference>
<evidence type="ECO:0000256" key="5">
    <source>
        <dbReference type="ARBA" id="ARBA00023172"/>
    </source>
</evidence>
<keyword evidence="10" id="KW-1185">Reference proteome</keyword>
<protein>
    <recommendedName>
        <fullName evidence="7">Recombination protein RecR</fullName>
    </recommendedName>
</protein>
<dbReference type="Pfam" id="PF21175">
    <property type="entry name" value="RecR_C"/>
    <property type="match status" value="1"/>
</dbReference>
<evidence type="ECO:0000256" key="3">
    <source>
        <dbReference type="ARBA" id="ARBA00022771"/>
    </source>
</evidence>
<dbReference type="InterPro" id="IPR000093">
    <property type="entry name" value="DNA_Rcmb_RecR"/>
</dbReference>
<proteinExistence type="inferred from homology"/>
<evidence type="ECO:0000313" key="9">
    <source>
        <dbReference type="EMBL" id="TQE95407.1"/>
    </source>
</evidence>
<dbReference type="SUPFAM" id="SSF111304">
    <property type="entry name" value="Recombination protein RecR"/>
    <property type="match status" value="1"/>
</dbReference>
<evidence type="ECO:0000313" key="10">
    <source>
        <dbReference type="Proteomes" id="UP000317371"/>
    </source>
</evidence>
<dbReference type="GO" id="GO:0006310">
    <property type="term" value="P:DNA recombination"/>
    <property type="evidence" value="ECO:0007669"/>
    <property type="project" value="UniProtKB-UniRule"/>
</dbReference>